<comment type="caution">
    <text evidence="1">The sequence shown here is derived from an EMBL/GenBank/DDBJ whole genome shotgun (WGS) entry which is preliminary data.</text>
</comment>
<evidence type="ECO:0000313" key="1">
    <source>
        <dbReference type="EMBL" id="MFG1370684.1"/>
    </source>
</evidence>
<reference evidence="1 2" key="1">
    <citation type="submission" date="2024-02" db="EMBL/GenBank/DDBJ databases">
        <title>Expansion and revision of Xanthobacter and proposal of Roseixanthobacter gen. nov.</title>
        <authorList>
            <person name="Soltysiak M.P.M."/>
            <person name="Jalihal A."/>
            <person name="Ory A."/>
            <person name="Chrisophersen C."/>
            <person name="Lee A.D."/>
            <person name="Boulton J."/>
            <person name="Springer M."/>
        </authorList>
    </citation>
    <scope>NUCLEOTIDE SEQUENCE [LARGE SCALE GENOMIC DNA]</scope>
    <source>
        <strain evidence="1 2">23A</strain>
    </source>
</reference>
<accession>A0ABW6ZPN0</accession>
<organism evidence="1 2">
    <name type="scientific">Xanthobacter oligotrophicus</name>
    <dbReference type="NCBI Taxonomy" id="2607286"/>
    <lineage>
        <taxon>Bacteria</taxon>
        <taxon>Pseudomonadati</taxon>
        <taxon>Pseudomonadota</taxon>
        <taxon>Alphaproteobacteria</taxon>
        <taxon>Hyphomicrobiales</taxon>
        <taxon>Xanthobacteraceae</taxon>
        <taxon>Xanthobacter</taxon>
    </lineage>
</organism>
<dbReference type="EMBL" id="JBAFVH010000001">
    <property type="protein sequence ID" value="MFG1370684.1"/>
    <property type="molecule type" value="Genomic_DNA"/>
</dbReference>
<sequence length="64" mass="6951">MTTRYRDGFALASLALRRRGGVAPLRTTVNGVTAERLRSTKGEYLYLTSADGSPLYGRVSDAVD</sequence>
<protein>
    <submittedName>
        <fullName evidence="1">Uncharacterized protein</fullName>
    </submittedName>
</protein>
<dbReference type="RefSeq" id="WP_393990772.1">
    <property type="nucleotide sequence ID" value="NZ_JBAFVH010000001.1"/>
</dbReference>
<dbReference type="Proteomes" id="UP001604002">
    <property type="component" value="Unassembled WGS sequence"/>
</dbReference>
<name>A0ABW6ZPN0_9HYPH</name>
<gene>
    <name evidence="1" type="ORF">V5F32_00745</name>
</gene>
<proteinExistence type="predicted"/>
<keyword evidence="2" id="KW-1185">Reference proteome</keyword>
<evidence type="ECO:0000313" key="2">
    <source>
        <dbReference type="Proteomes" id="UP001604002"/>
    </source>
</evidence>